<organism evidence="7 8">
    <name type="scientific">Nocardioides marmoriginsengisoli</name>
    <dbReference type="NCBI Taxonomy" id="661483"/>
    <lineage>
        <taxon>Bacteria</taxon>
        <taxon>Bacillati</taxon>
        <taxon>Actinomycetota</taxon>
        <taxon>Actinomycetes</taxon>
        <taxon>Propionibacteriales</taxon>
        <taxon>Nocardioidaceae</taxon>
        <taxon>Nocardioides</taxon>
    </lineage>
</organism>
<dbReference type="SUPFAM" id="SSF48498">
    <property type="entry name" value="Tetracyclin repressor-like, C-terminal domain"/>
    <property type="match status" value="1"/>
</dbReference>
<accession>A0A3N0CI36</accession>
<dbReference type="Proteomes" id="UP000267128">
    <property type="component" value="Unassembled WGS sequence"/>
</dbReference>
<keyword evidence="4" id="KW-0804">Transcription</keyword>
<dbReference type="Pfam" id="PF00440">
    <property type="entry name" value="TetR_N"/>
    <property type="match status" value="1"/>
</dbReference>
<dbReference type="InterPro" id="IPR050109">
    <property type="entry name" value="HTH-type_TetR-like_transc_reg"/>
</dbReference>
<sequence length="202" mass="21867">MAYIEASERSRLSVAAARAVMARDGVAATTVRAVAAEAGVPLGTLQYVFPTKELLLKAVIEDVVDEIAALLAASLPTEGGLARAIREGMEAFWATLVTDQVQLQIMQGELLNYSLRKTGHEHLAQWQYDRYRTVLADWCERAATAAGETTAIPFDRLARVLLAGVDGLILQYVCEPDDQRAGEDLALVVAMVVDAARIEPGR</sequence>
<evidence type="ECO:0000256" key="1">
    <source>
        <dbReference type="ARBA" id="ARBA00022491"/>
    </source>
</evidence>
<dbReference type="GO" id="GO:0003700">
    <property type="term" value="F:DNA-binding transcription factor activity"/>
    <property type="evidence" value="ECO:0007669"/>
    <property type="project" value="TreeGrafter"/>
</dbReference>
<dbReference type="InterPro" id="IPR001647">
    <property type="entry name" value="HTH_TetR"/>
</dbReference>
<comment type="caution">
    <text evidence="7">The sequence shown here is derived from an EMBL/GenBank/DDBJ whole genome shotgun (WGS) entry which is preliminary data.</text>
</comment>
<feature type="domain" description="HTH tetR-type" evidence="6">
    <location>
        <begin position="7"/>
        <end position="67"/>
    </location>
</feature>
<dbReference type="GO" id="GO:0000976">
    <property type="term" value="F:transcription cis-regulatory region binding"/>
    <property type="evidence" value="ECO:0007669"/>
    <property type="project" value="TreeGrafter"/>
</dbReference>
<dbReference type="PANTHER" id="PTHR30055:SF234">
    <property type="entry name" value="HTH-TYPE TRANSCRIPTIONAL REGULATOR BETI"/>
    <property type="match status" value="1"/>
</dbReference>
<dbReference type="AlphaFoldDB" id="A0A3N0CI36"/>
<dbReference type="RefSeq" id="WP_123228394.1">
    <property type="nucleotide sequence ID" value="NZ_RJSE01000007.1"/>
</dbReference>
<dbReference type="Gene3D" id="1.10.357.10">
    <property type="entry name" value="Tetracycline Repressor, domain 2"/>
    <property type="match status" value="1"/>
</dbReference>
<keyword evidence="3 5" id="KW-0238">DNA-binding</keyword>
<dbReference type="Pfam" id="PF13977">
    <property type="entry name" value="TetR_C_6"/>
    <property type="match status" value="1"/>
</dbReference>
<dbReference type="PANTHER" id="PTHR30055">
    <property type="entry name" value="HTH-TYPE TRANSCRIPTIONAL REGULATOR RUTR"/>
    <property type="match status" value="1"/>
</dbReference>
<dbReference type="SUPFAM" id="SSF46689">
    <property type="entry name" value="Homeodomain-like"/>
    <property type="match status" value="1"/>
</dbReference>
<protein>
    <submittedName>
        <fullName evidence="7">TetR/AcrR family transcriptional regulator</fullName>
    </submittedName>
</protein>
<proteinExistence type="predicted"/>
<reference evidence="7 8" key="1">
    <citation type="submission" date="2018-11" db="EMBL/GenBank/DDBJ databases">
        <authorList>
            <person name="Li F."/>
        </authorList>
    </citation>
    <scope>NUCLEOTIDE SEQUENCE [LARGE SCALE GENOMIC DNA]</scope>
    <source>
        <strain evidence="7 8">Gsoil 097</strain>
    </source>
</reference>
<evidence type="ECO:0000313" key="7">
    <source>
        <dbReference type="EMBL" id="RNL63102.1"/>
    </source>
</evidence>
<evidence type="ECO:0000256" key="3">
    <source>
        <dbReference type="ARBA" id="ARBA00023125"/>
    </source>
</evidence>
<evidence type="ECO:0000256" key="2">
    <source>
        <dbReference type="ARBA" id="ARBA00023015"/>
    </source>
</evidence>
<dbReference type="OrthoDB" id="5242433at2"/>
<evidence type="ECO:0000313" key="8">
    <source>
        <dbReference type="Proteomes" id="UP000267128"/>
    </source>
</evidence>
<evidence type="ECO:0000256" key="4">
    <source>
        <dbReference type="ARBA" id="ARBA00023163"/>
    </source>
</evidence>
<dbReference type="PROSITE" id="PS50977">
    <property type="entry name" value="HTH_TETR_2"/>
    <property type="match status" value="1"/>
</dbReference>
<keyword evidence="8" id="KW-1185">Reference proteome</keyword>
<evidence type="ECO:0000259" key="6">
    <source>
        <dbReference type="PROSITE" id="PS50977"/>
    </source>
</evidence>
<name>A0A3N0CI36_9ACTN</name>
<dbReference type="InterPro" id="IPR009057">
    <property type="entry name" value="Homeodomain-like_sf"/>
</dbReference>
<evidence type="ECO:0000256" key="5">
    <source>
        <dbReference type="PROSITE-ProRule" id="PRU00335"/>
    </source>
</evidence>
<feature type="DNA-binding region" description="H-T-H motif" evidence="5">
    <location>
        <begin position="30"/>
        <end position="49"/>
    </location>
</feature>
<dbReference type="EMBL" id="RJSE01000007">
    <property type="protein sequence ID" value="RNL63102.1"/>
    <property type="molecule type" value="Genomic_DNA"/>
</dbReference>
<keyword evidence="1" id="KW-0678">Repressor</keyword>
<dbReference type="InterPro" id="IPR036271">
    <property type="entry name" value="Tet_transcr_reg_TetR-rel_C_sf"/>
</dbReference>
<gene>
    <name evidence="7" type="ORF">EFK50_15435</name>
</gene>
<dbReference type="InterPro" id="IPR039538">
    <property type="entry name" value="BetI_C"/>
</dbReference>
<keyword evidence="2" id="KW-0805">Transcription regulation</keyword>